<dbReference type="GO" id="GO:0005886">
    <property type="term" value="C:plasma membrane"/>
    <property type="evidence" value="ECO:0007669"/>
    <property type="project" value="UniProtKB-SubCell"/>
</dbReference>
<dbReference type="Gene3D" id="1.10.510.10">
    <property type="entry name" value="Transferase(Phosphotransferase) domain 1"/>
    <property type="match status" value="1"/>
</dbReference>
<keyword evidence="9" id="KW-1015">Disulfide bond</keyword>
<dbReference type="Pfam" id="PF07714">
    <property type="entry name" value="PK_Tyr_Ser-Thr"/>
    <property type="match status" value="1"/>
</dbReference>
<keyword evidence="5" id="KW-0732">Signal</keyword>
<keyword evidence="2" id="KW-1003">Cell membrane</keyword>
<keyword evidence="16" id="KW-1133">Transmembrane helix</keyword>
<comment type="subcellular location">
    <subcellularLocation>
        <location evidence="1">Cell membrane</location>
        <topology evidence="1">Single-pass type I membrane protein</topology>
    </subcellularLocation>
</comment>
<evidence type="ECO:0000256" key="7">
    <source>
        <dbReference type="ARBA" id="ARBA00022777"/>
    </source>
</evidence>
<dbReference type="Pfam" id="PF08276">
    <property type="entry name" value="PAN_2"/>
    <property type="match status" value="1"/>
</dbReference>
<feature type="domain" description="EGF-like" evidence="18">
    <location>
        <begin position="290"/>
        <end position="326"/>
    </location>
</feature>
<evidence type="ECO:0000256" key="4">
    <source>
        <dbReference type="ARBA" id="ARBA00022679"/>
    </source>
</evidence>
<comment type="similarity">
    <text evidence="13">Belongs to the protein kinase superfamily. Ser/Thr protein kinase family.</text>
</comment>
<dbReference type="Pfam" id="PF00954">
    <property type="entry name" value="S_locus_glycop"/>
    <property type="match status" value="1"/>
</dbReference>
<feature type="compositionally biased region" description="Low complexity" evidence="15">
    <location>
        <begin position="814"/>
        <end position="823"/>
    </location>
</feature>
<dbReference type="InterPro" id="IPR003609">
    <property type="entry name" value="Pan_app"/>
</dbReference>
<comment type="caution">
    <text evidence="21">The sequence shown here is derived from an EMBL/GenBank/DDBJ whole genome shotgun (WGS) entry which is preliminary data.</text>
</comment>
<dbReference type="InterPro" id="IPR001245">
    <property type="entry name" value="Ser-Thr/Tyr_kinase_cat_dom"/>
</dbReference>
<dbReference type="PROSITE" id="PS50011">
    <property type="entry name" value="PROTEIN_KINASE_DOM"/>
    <property type="match status" value="1"/>
</dbReference>
<protein>
    <recommendedName>
        <fullName evidence="13">Receptor-like serine/threonine-protein kinase</fullName>
        <ecNumber evidence="13">2.7.11.1</ecNumber>
    </recommendedName>
</protein>
<dbReference type="CDD" id="cd14066">
    <property type="entry name" value="STKc_IRAK"/>
    <property type="match status" value="1"/>
</dbReference>
<evidence type="ECO:0000259" key="20">
    <source>
        <dbReference type="PROSITE" id="PS50948"/>
    </source>
</evidence>
<evidence type="ECO:0000256" key="14">
    <source>
        <dbReference type="PROSITE-ProRule" id="PRU00076"/>
    </source>
</evidence>
<dbReference type="GO" id="GO:0004674">
    <property type="term" value="F:protein serine/threonine kinase activity"/>
    <property type="evidence" value="ECO:0007669"/>
    <property type="project" value="UniProtKB-KW"/>
</dbReference>
<sequence length="835" mass="93897">MMSSRNFLSGFLKSLVIIFGLFGYGFCLETDTINAGVVLKDSDTIASSGEIFTLGFFSPNGTTRRYLGIWYHVSKDTVAWVANRDRPLNDSSGSFSISADGNIVIMNGNKEIIWSSNVTSNSTTSGRNTTAQLLATGNLVLRDIAGGPNLWESHWYPTNTFLPSMRIIHNTRTGQRVSLNSWKSPQDPDHGNFSSGLYVAGIPQIYIWDNDRPIWRSGPWNGRVLTGVTSMYSVYVDGFSVITEEDGTVVFTRAFRQKALMTNYINTEGVLVEAAWDDQKKEWNPTWQAPIDDCDFYNNCGPFGICYANDRPKCSCLKGYEPKNKEEWDRGNWSGGCVKRTPLQCKRNNNATDKHKMDKFLKLTLVKVPDFMQWSTGIETECEGTCLRNCSCIAYAYDQGIGCMFWSGNLTDIQKFSRDAGSDFFVRVAYSDLDEKKDKKVIIIACVVASSVAVCICLFLSWRWMSKRRGQPVTLEYEGGDVGQLDSSESVLRNAMDKVNIEELPLYSFEMVENATNNFDMANKLGMGGFGPVFKGKLANGKEVAVKRLSTESGQGLEEFMNEVVVISKLQHRNLVRLLGCCVEKGEKMLIYEYMQNKSLDVFLFDRSQDILDWRKRFNIIEGIGRGLLYLHRDSRLRIIHRDLKPSNILLDEDWCPKISDFGMARIFGGNQNQADTGRVVGTYGYMAPEYAMGGRFSEKSDVFSFGVLLLEIVSGRKNTSFYNDELSLGLLGYSWKLWNEYNTVDMIDQRISSPSSLAEIVRCIHIGLLCVQEFPVNRPSISTVLSMLSSEIFDLPVPEHPGFTDRWNRSYVGSSSSKTSESANKVTLTALEGR</sequence>
<dbReference type="PIRSF" id="PIRSF000641">
    <property type="entry name" value="SRK"/>
    <property type="match status" value="1"/>
</dbReference>
<dbReference type="InterPro" id="IPR036426">
    <property type="entry name" value="Bulb-type_lectin_dom_sf"/>
</dbReference>
<dbReference type="SMART" id="SM00108">
    <property type="entry name" value="B_lectin"/>
    <property type="match status" value="1"/>
</dbReference>
<dbReference type="SUPFAM" id="SSF51110">
    <property type="entry name" value="alpha-D-mannose-specific plant lectins"/>
    <property type="match status" value="1"/>
</dbReference>
<evidence type="ECO:0000256" key="12">
    <source>
        <dbReference type="ARBA" id="ARBA00048679"/>
    </source>
</evidence>
<evidence type="ECO:0000259" key="19">
    <source>
        <dbReference type="PROSITE" id="PS50927"/>
    </source>
</evidence>
<dbReference type="Gene3D" id="3.30.200.20">
    <property type="entry name" value="Phosphorylase Kinase, domain 1"/>
    <property type="match status" value="1"/>
</dbReference>
<dbReference type="PROSITE" id="PS00108">
    <property type="entry name" value="PROTEIN_KINASE_ST"/>
    <property type="match status" value="1"/>
</dbReference>
<evidence type="ECO:0000256" key="16">
    <source>
        <dbReference type="SAM" id="Phobius"/>
    </source>
</evidence>
<comment type="catalytic activity">
    <reaction evidence="12 13">
        <text>L-seryl-[protein] + ATP = O-phospho-L-seryl-[protein] + ADP + H(+)</text>
        <dbReference type="Rhea" id="RHEA:17989"/>
        <dbReference type="Rhea" id="RHEA-COMP:9863"/>
        <dbReference type="Rhea" id="RHEA-COMP:11604"/>
        <dbReference type="ChEBI" id="CHEBI:15378"/>
        <dbReference type="ChEBI" id="CHEBI:29999"/>
        <dbReference type="ChEBI" id="CHEBI:30616"/>
        <dbReference type="ChEBI" id="CHEBI:83421"/>
        <dbReference type="ChEBI" id="CHEBI:456216"/>
        <dbReference type="EC" id="2.7.11.1"/>
    </reaction>
</comment>
<keyword evidence="14" id="KW-0245">EGF-like domain</keyword>
<evidence type="ECO:0000256" key="5">
    <source>
        <dbReference type="ARBA" id="ARBA00022729"/>
    </source>
</evidence>
<dbReference type="Pfam" id="PF01453">
    <property type="entry name" value="B_lectin"/>
    <property type="match status" value="1"/>
</dbReference>
<dbReference type="FunFam" id="2.90.10.10:FF:000005">
    <property type="entry name" value="G-type lectin S-receptor-like serine/threonine-protein kinase"/>
    <property type="match status" value="1"/>
</dbReference>
<feature type="domain" description="Bulb-type lectin" evidence="19">
    <location>
        <begin position="30"/>
        <end position="154"/>
    </location>
</feature>
<name>A0ABD1QH30_9LAMI</name>
<keyword evidence="7 13" id="KW-0418">Kinase</keyword>
<evidence type="ECO:0000256" key="6">
    <source>
        <dbReference type="ARBA" id="ARBA00022741"/>
    </source>
</evidence>
<evidence type="ECO:0000256" key="15">
    <source>
        <dbReference type="SAM" id="MobiDB-lite"/>
    </source>
</evidence>
<keyword evidence="3 13" id="KW-0723">Serine/threonine-protein kinase</keyword>
<dbReference type="EC" id="2.7.11.1" evidence="13"/>
<keyword evidence="4 13" id="KW-0808">Transferase</keyword>
<dbReference type="InterPro" id="IPR008271">
    <property type="entry name" value="Ser/Thr_kinase_AS"/>
</dbReference>
<evidence type="ECO:0000256" key="2">
    <source>
        <dbReference type="ARBA" id="ARBA00022475"/>
    </source>
</evidence>
<keyword evidence="10" id="KW-0325">Glycoprotein</keyword>
<evidence type="ECO:0000259" key="18">
    <source>
        <dbReference type="PROSITE" id="PS50026"/>
    </source>
</evidence>
<feature type="domain" description="Protein kinase" evidence="17">
    <location>
        <begin position="519"/>
        <end position="804"/>
    </location>
</feature>
<keyword evidence="16" id="KW-0472">Membrane</keyword>
<keyword evidence="8 13" id="KW-0067">ATP-binding</keyword>
<dbReference type="FunFam" id="3.30.200.20:FF:000195">
    <property type="entry name" value="G-type lectin S-receptor-like serine/threonine-protein kinase"/>
    <property type="match status" value="1"/>
</dbReference>
<dbReference type="InterPro" id="IPR000742">
    <property type="entry name" value="EGF"/>
</dbReference>
<dbReference type="CDD" id="cd00028">
    <property type="entry name" value="B_lectin"/>
    <property type="match status" value="1"/>
</dbReference>
<evidence type="ECO:0000313" key="21">
    <source>
        <dbReference type="EMBL" id="KAL2475438.1"/>
    </source>
</evidence>
<dbReference type="PANTHER" id="PTHR27002">
    <property type="entry name" value="RECEPTOR-LIKE SERINE/THREONINE-PROTEIN KINASE SD1-8"/>
    <property type="match status" value="1"/>
</dbReference>
<reference evidence="22" key="1">
    <citation type="submission" date="2024-07" db="EMBL/GenBank/DDBJ databases">
        <title>Two chromosome-level genome assemblies of Korean endemic species Abeliophyllum distichum and Forsythia ovata (Oleaceae).</title>
        <authorList>
            <person name="Jang H."/>
        </authorList>
    </citation>
    <scope>NUCLEOTIDE SEQUENCE [LARGE SCALE GENOMIC DNA]</scope>
</reference>
<dbReference type="SMART" id="SM00220">
    <property type="entry name" value="S_TKc"/>
    <property type="match status" value="1"/>
</dbReference>
<dbReference type="InterPro" id="IPR000858">
    <property type="entry name" value="S_locus_glycoprot_dom"/>
</dbReference>
<evidence type="ECO:0000256" key="13">
    <source>
        <dbReference type="PIRNR" id="PIRNR000641"/>
    </source>
</evidence>
<keyword evidence="22" id="KW-1185">Reference proteome</keyword>
<dbReference type="EMBL" id="JBFOLK010000011">
    <property type="protein sequence ID" value="KAL2475438.1"/>
    <property type="molecule type" value="Genomic_DNA"/>
</dbReference>
<evidence type="ECO:0000256" key="1">
    <source>
        <dbReference type="ARBA" id="ARBA00004251"/>
    </source>
</evidence>
<dbReference type="PROSITE" id="PS50927">
    <property type="entry name" value="BULB_LECTIN"/>
    <property type="match status" value="1"/>
</dbReference>
<feature type="transmembrane region" description="Helical" evidence="16">
    <location>
        <begin position="441"/>
        <end position="462"/>
    </location>
</feature>
<comment type="caution">
    <text evidence="14">Lacks conserved residue(s) required for the propagation of feature annotation.</text>
</comment>
<keyword evidence="6 13" id="KW-0547">Nucleotide-binding</keyword>
<dbReference type="SMART" id="SM00473">
    <property type="entry name" value="PAN_AP"/>
    <property type="match status" value="1"/>
</dbReference>
<dbReference type="FunFam" id="1.10.510.10:FF:000060">
    <property type="entry name" value="G-type lectin S-receptor-like serine/threonine-protein kinase"/>
    <property type="match status" value="1"/>
</dbReference>
<evidence type="ECO:0000256" key="9">
    <source>
        <dbReference type="ARBA" id="ARBA00023157"/>
    </source>
</evidence>
<evidence type="ECO:0000256" key="11">
    <source>
        <dbReference type="ARBA" id="ARBA00047899"/>
    </source>
</evidence>
<dbReference type="CDD" id="cd01098">
    <property type="entry name" value="PAN_AP_plant"/>
    <property type="match status" value="1"/>
</dbReference>
<dbReference type="GO" id="GO:0005524">
    <property type="term" value="F:ATP binding"/>
    <property type="evidence" value="ECO:0007669"/>
    <property type="project" value="UniProtKB-KW"/>
</dbReference>
<dbReference type="PROSITE" id="PS50948">
    <property type="entry name" value="PAN"/>
    <property type="match status" value="1"/>
</dbReference>
<evidence type="ECO:0000256" key="10">
    <source>
        <dbReference type="ARBA" id="ARBA00023180"/>
    </source>
</evidence>
<evidence type="ECO:0000313" key="22">
    <source>
        <dbReference type="Proteomes" id="UP001604336"/>
    </source>
</evidence>
<dbReference type="InterPro" id="IPR000719">
    <property type="entry name" value="Prot_kinase_dom"/>
</dbReference>
<dbReference type="AlphaFoldDB" id="A0ABD1QH30"/>
<feature type="domain" description="Apple" evidence="20">
    <location>
        <begin position="345"/>
        <end position="429"/>
    </location>
</feature>
<dbReference type="InterPro" id="IPR024171">
    <property type="entry name" value="SRK-like_kinase"/>
</dbReference>
<organism evidence="21 22">
    <name type="scientific">Abeliophyllum distichum</name>
    <dbReference type="NCBI Taxonomy" id="126358"/>
    <lineage>
        <taxon>Eukaryota</taxon>
        <taxon>Viridiplantae</taxon>
        <taxon>Streptophyta</taxon>
        <taxon>Embryophyta</taxon>
        <taxon>Tracheophyta</taxon>
        <taxon>Spermatophyta</taxon>
        <taxon>Magnoliopsida</taxon>
        <taxon>eudicotyledons</taxon>
        <taxon>Gunneridae</taxon>
        <taxon>Pentapetalae</taxon>
        <taxon>asterids</taxon>
        <taxon>lamiids</taxon>
        <taxon>Lamiales</taxon>
        <taxon>Oleaceae</taxon>
        <taxon>Forsythieae</taxon>
        <taxon>Abeliophyllum</taxon>
    </lineage>
</organism>
<dbReference type="InterPro" id="IPR001480">
    <property type="entry name" value="Bulb-type_lectin_dom"/>
</dbReference>
<evidence type="ECO:0000259" key="17">
    <source>
        <dbReference type="PROSITE" id="PS50011"/>
    </source>
</evidence>
<dbReference type="InterPro" id="IPR011009">
    <property type="entry name" value="Kinase-like_dom_sf"/>
</dbReference>
<comment type="catalytic activity">
    <reaction evidence="11 13">
        <text>L-threonyl-[protein] + ATP = O-phospho-L-threonyl-[protein] + ADP + H(+)</text>
        <dbReference type="Rhea" id="RHEA:46608"/>
        <dbReference type="Rhea" id="RHEA-COMP:11060"/>
        <dbReference type="Rhea" id="RHEA-COMP:11605"/>
        <dbReference type="ChEBI" id="CHEBI:15378"/>
        <dbReference type="ChEBI" id="CHEBI:30013"/>
        <dbReference type="ChEBI" id="CHEBI:30616"/>
        <dbReference type="ChEBI" id="CHEBI:61977"/>
        <dbReference type="ChEBI" id="CHEBI:456216"/>
        <dbReference type="EC" id="2.7.11.1"/>
    </reaction>
</comment>
<accession>A0ABD1QH30</accession>
<feature type="region of interest" description="Disordered" evidence="15">
    <location>
        <begin position="814"/>
        <end position="835"/>
    </location>
</feature>
<evidence type="ECO:0000256" key="3">
    <source>
        <dbReference type="ARBA" id="ARBA00022527"/>
    </source>
</evidence>
<gene>
    <name evidence="21" type="ORF">Adt_36174</name>
</gene>
<dbReference type="SUPFAM" id="SSF56112">
    <property type="entry name" value="Protein kinase-like (PK-like)"/>
    <property type="match status" value="1"/>
</dbReference>
<dbReference type="PROSITE" id="PS50026">
    <property type="entry name" value="EGF_3"/>
    <property type="match status" value="1"/>
</dbReference>
<dbReference type="Gene3D" id="2.90.10.10">
    <property type="entry name" value="Bulb-type lectin domain"/>
    <property type="match status" value="1"/>
</dbReference>
<dbReference type="PANTHER" id="PTHR27002:SF1082">
    <property type="entry name" value="OS06G0693000 PROTEIN"/>
    <property type="match status" value="1"/>
</dbReference>
<dbReference type="Proteomes" id="UP001604336">
    <property type="component" value="Unassembled WGS sequence"/>
</dbReference>
<dbReference type="CDD" id="cd00054">
    <property type="entry name" value="EGF_CA"/>
    <property type="match status" value="1"/>
</dbReference>
<proteinExistence type="inferred from homology"/>
<evidence type="ECO:0000256" key="8">
    <source>
        <dbReference type="ARBA" id="ARBA00022840"/>
    </source>
</evidence>
<keyword evidence="16" id="KW-0812">Transmembrane</keyword>